<dbReference type="InterPro" id="IPR036188">
    <property type="entry name" value="FAD/NAD-bd_sf"/>
</dbReference>
<dbReference type="RefSeq" id="WP_141275260.1">
    <property type="nucleotide sequence ID" value="NZ_BJMM01000004.1"/>
</dbReference>
<dbReference type="PANTHER" id="PTHR13847:SF281">
    <property type="entry name" value="FAD DEPENDENT OXIDOREDUCTASE DOMAIN-CONTAINING PROTEIN"/>
    <property type="match status" value="1"/>
</dbReference>
<dbReference type="Proteomes" id="UP000319210">
    <property type="component" value="Unassembled WGS sequence"/>
</dbReference>
<dbReference type="AlphaFoldDB" id="A0A4Y3QU32"/>
<accession>A0A4Y3QU32</accession>
<dbReference type="GO" id="GO:0005737">
    <property type="term" value="C:cytoplasm"/>
    <property type="evidence" value="ECO:0007669"/>
    <property type="project" value="TreeGrafter"/>
</dbReference>
<feature type="compositionally biased region" description="Low complexity" evidence="1">
    <location>
        <begin position="1"/>
        <end position="14"/>
    </location>
</feature>
<dbReference type="EMBL" id="BJMM01000004">
    <property type="protein sequence ID" value="GEB48914.1"/>
    <property type="molecule type" value="Genomic_DNA"/>
</dbReference>
<proteinExistence type="predicted"/>
<reference evidence="3 4" key="1">
    <citation type="submission" date="2019-06" db="EMBL/GenBank/DDBJ databases">
        <title>Whole genome shotgun sequence of Streptomyces cacaoi subsp. cacaoi NBRC 12748.</title>
        <authorList>
            <person name="Hosoyama A."/>
            <person name="Uohara A."/>
            <person name="Ohji S."/>
            <person name="Ichikawa N."/>
        </authorList>
    </citation>
    <scope>NUCLEOTIDE SEQUENCE [LARGE SCALE GENOMIC DNA]</scope>
    <source>
        <strain evidence="3 4">NBRC 12748</strain>
    </source>
</reference>
<organism evidence="3 4">
    <name type="scientific">Streptomyces cacaoi</name>
    <dbReference type="NCBI Taxonomy" id="1898"/>
    <lineage>
        <taxon>Bacteria</taxon>
        <taxon>Bacillati</taxon>
        <taxon>Actinomycetota</taxon>
        <taxon>Actinomycetes</taxon>
        <taxon>Kitasatosporales</taxon>
        <taxon>Streptomycetaceae</taxon>
        <taxon>Streptomyces</taxon>
    </lineage>
</organism>
<protein>
    <submittedName>
        <fullName evidence="3">Putative oxidoreductase</fullName>
    </submittedName>
</protein>
<dbReference type="OrthoDB" id="9805852at2"/>
<gene>
    <name evidence="3" type="ORF">SCA03_14650</name>
</gene>
<feature type="domain" description="FAD dependent oxidoreductase" evidence="2">
    <location>
        <begin position="49"/>
        <end position="410"/>
    </location>
</feature>
<feature type="compositionally biased region" description="Basic and acidic residues" evidence="1">
    <location>
        <begin position="30"/>
        <end position="39"/>
    </location>
</feature>
<dbReference type="Gene3D" id="3.30.9.10">
    <property type="entry name" value="D-Amino Acid Oxidase, subunit A, domain 2"/>
    <property type="match status" value="1"/>
</dbReference>
<evidence type="ECO:0000256" key="1">
    <source>
        <dbReference type="SAM" id="MobiDB-lite"/>
    </source>
</evidence>
<sequence length="469" mass="50428">MTTSQAPQTASSAARPVRHRIAPHEMPVWEQDREPAPEREHLTGRTTVDVAVVGAGLTGLSTALHLLRRKPELSVLVVEADRVGAGASGRSTGIVGPGVGGRIGPLRRRYGDETAREVFRYSQECVETVRGLVEDEGIDCAMTPSTHVLCAATGAQAAMLRREERSFAELGIDVPYLDRGVLAERLGHDGYFGALAYEPVVQVDPLGLTLGLAEAVERAGGRIVERSPVTGIAPEGTGSRLKVGPYGQVDARRVVIATDGYTPPGLPHGRRIVPVRTHVLATRPLSSGERAALGWSGHEAVIDQRFFFSYYRFDAAGRLLFGGGPVCGAEAPRSFSEELWRRLEGEFGQRFPALGHVPFTHRWSGLTGATLDRIPVLGPVPGQPRVLFAGAWTGHGLAMSVGCGPAVAELLTGGRKHESRPWYRVRTGTPRLGPLRPAFVRSYVTAMDALDRGGALVQRLRGLPARGRR</sequence>
<dbReference type="SUPFAM" id="SSF51905">
    <property type="entry name" value="FAD/NAD(P)-binding domain"/>
    <property type="match status" value="1"/>
</dbReference>
<dbReference type="Gene3D" id="3.50.50.60">
    <property type="entry name" value="FAD/NAD(P)-binding domain"/>
    <property type="match status" value="1"/>
</dbReference>
<evidence type="ECO:0000259" key="2">
    <source>
        <dbReference type="Pfam" id="PF01266"/>
    </source>
</evidence>
<dbReference type="Pfam" id="PF01266">
    <property type="entry name" value="DAO"/>
    <property type="match status" value="1"/>
</dbReference>
<feature type="region of interest" description="Disordered" evidence="1">
    <location>
        <begin position="1"/>
        <end position="39"/>
    </location>
</feature>
<name>A0A4Y3QU32_STRCI</name>
<keyword evidence="4" id="KW-1185">Reference proteome</keyword>
<evidence type="ECO:0000313" key="3">
    <source>
        <dbReference type="EMBL" id="GEB48914.1"/>
    </source>
</evidence>
<evidence type="ECO:0000313" key="4">
    <source>
        <dbReference type="Proteomes" id="UP000319210"/>
    </source>
</evidence>
<dbReference type="PANTHER" id="PTHR13847">
    <property type="entry name" value="SARCOSINE DEHYDROGENASE-RELATED"/>
    <property type="match status" value="1"/>
</dbReference>
<comment type="caution">
    <text evidence="3">The sequence shown here is derived from an EMBL/GenBank/DDBJ whole genome shotgun (WGS) entry which is preliminary data.</text>
</comment>
<dbReference type="InterPro" id="IPR006076">
    <property type="entry name" value="FAD-dep_OxRdtase"/>
</dbReference>